<dbReference type="GO" id="GO:0030151">
    <property type="term" value="F:molybdenum ion binding"/>
    <property type="evidence" value="ECO:0007669"/>
    <property type="project" value="InterPro"/>
</dbReference>
<dbReference type="PANTHER" id="PTHR30212:SF2">
    <property type="entry name" value="PROTEIN YIIM"/>
    <property type="match status" value="1"/>
</dbReference>
<keyword evidence="3" id="KW-1185">Reference proteome</keyword>
<dbReference type="InterPro" id="IPR011037">
    <property type="entry name" value="Pyrv_Knase-like_insert_dom_sf"/>
</dbReference>
<dbReference type="Proteomes" id="UP000295662">
    <property type="component" value="Unassembled WGS sequence"/>
</dbReference>
<dbReference type="GO" id="GO:0003824">
    <property type="term" value="F:catalytic activity"/>
    <property type="evidence" value="ECO:0007669"/>
    <property type="project" value="InterPro"/>
</dbReference>
<dbReference type="SUPFAM" id="SSF50800">
    <property type="entry name" value="PK beta-barrel domain-like"/>
    <property type="match status" value="1"/>
</dbReference>
<dbReference type="InterPro" id="IPR005163">
    <property type="entry name" value="Tri_helical_YiiM-like"/>
</dbReference>
<name>A0A4V3FI88_9BACT</name>
<dbReference type="GO" id="GO:0030170">
    <property type="term" value="F:pyridoxal phosphate binding"/>
    <property type="evidence" value="ECO:0007669"/>
    <property type="project" value="InterPro"/>
</dbReference>
<reference evidence="2 3" key="1">
    <citation type="submission" date="2019-03" db="EMBL/GenBank/DDBJ databases">
        <title>Genomic Encyclopedia of Archaeal and Bacterial Type Strains, Phase II (KMG-II): from individual species to whole genera.</title>
        <authorList>
            <person name="Goeker M."/>
        </authorList>
    </citation>
    <scope>NUCLEOTIDE SEQUENCE [LARGE SCALE GENOMIC DNA]</scope>
    <source>
        <strain evidence="2 3">ATCC 25309</strain>
    </source>
</reference>
<dbReference type="InterPro" id="IPR052353">
    <property type="entry name" value="Benzoxazolinone_Detox_Enz"/>
</dbReference>
<sequence>MMKLLSIQISAIQDIPSSETGSWWDKPWSTGFYKQSVLQPLWLGYEGLKGDQQADRRYHGGSEKAVCVYGVEHYPYWQEKLGLAEMPHGAFGENFTTEGLLEKGVCIGDVYSLGGALLQVSQPRQPCWKLARRWQIKDLTAQVERTGYTGFYFRVLRHGTVHVGSEFTLMERSFPQWTIALANEIMHHRRADKAAARELADCPLLSASWKDSLWSRSIVSSEEQEMAKKLRTDNAA</sequence>
<feature type="domain" description="MOSC" evidence="1">
    <location>
        <begin position="35"/>
        <end position="170"/>
    </location>
</feature>
<proteinExistence type="predicted"/>
<dbReference type="Pfam" id="PF03473">
    <property type="entry name" value="MOSC"/>
    <property type="match status" value="1"/>
</dbReference>
<evidence type="ECO:0000313" key="2">
    <source>
        <dbReference type="EMBL" id="TDU81533.1"/>
    </source>
</evidence>
<protein>
    <submittedName>
        <fullName evidence="2">MOSC domain-containing protein YiiM</fullName>
    </submittedName>
</protein>
<dbReference type="Pfam" id="PF03475">
    <property type="entry name" value="YiiM_3-alpha"/>
    <property type="match status" value="1"/>
</dbReference>
<dbReference type="PANTHER" id="PTHR30212">
    <property type="entry name" value="PROTEIN YIIM"/>
    <property type="match status" value="1"/>
</dbReference>
<comment type="caution">
    <text evidence="2">The sequence shown here is derived from an EMBL/GenBank/DDBJ whole genome shotgun (WGS) entry which is preliminary data.</text>
</comment>
<gene>
    <name evidence="2" type="ORF">EI77_00843</name>
</gene>
<dbReference type="Gene3D" id="2.40.33.20">
    <property type="entry name" value="PK beta-barrel domain-like"/>
    <property type="match status" value="1"/>
</dbReference>
<dbReference type="AlphaFoldDB" id="A0A4V3FI88"/>
<dbReference type="EMBL" id="SOCA01000001">
    <property type="protein sequence ID" value="TDU81533.1"/>
    <property type="molecule type" value="Genomic_DNA"/>
</dbReference>
<dbReference type="RefSeq" id="WP_243838658.1">
    <property type="nucleotide sequence ID" value="NZ_SOCA01000001.1"/>
</dbReference>
<dbReference type="InterPro" id="IPR005302">
    <property type="entry name" value="MoCF_Sase_C"/>
</dbReference>
<organism evidence="2 3">
    <name type="scientific">Prosthecobacter fusiformis</name>
    <dbReference type="NCBI Taxonomy" id="48464"/>
    <lineage>
        <taxon>Bacteria</taxon>
        <taxon>Pseudomonadati</taxon>
        <taxon>Verrucomicrobiota</taxon>
        <taxon>Verrucomicrobiia</taxon>
        <taxon>Verrucomicrobiales</taxon>
        <taxon>Verrucomicrobiaceae</taxon>
        <taxon>Prosthecobacter</taxon>
    </lineage>
</organism>
<evidence type="ECO:0000259" key="1">
    <source>
        <dbReference type="PROSITE" id="PS51340"/>
    </source>
</evidence>
<dbReference type="PROSITE" id="PS51340">
    <property type="entry name" value="MOSC"/>
    <property type="match status" value="1"/>
</dbReference>
<evidence type="ECO:0000313" key="3">
    <source>
        <dbReference type="Proteomes" id="UP000295662"/>
    </source>
</evidence>
<accession>A0A4V3FI88</accession>